<evidence type="ECO:0000259" key="7">
    <source>
        <dbReference type="Pfam" id="PF17188"/>
    </source>
</evidence>
<accession>A0ABR9SHW3</accession>
<proteinExistence type="inferred from homology"/>
<protein>
    <submittedName>
        <fullName evidence="8">MucB/RseB C-terminal domain-containing protein</fullName>
    </submittedName>
</protein>
<comment type="similarity">
    <text evidence="2">Belongs to the RseB family.</text>
</comment>
<gene>
    <name evidence="8" type="ORF">IM725_15360</name>
</gene>
<comment type="subcellular location">
    <subcellularLocation>
        <location evidence="1">Periplasm</location>
    </subcellularLocation>
</comment>
<sequence>MARPLGPRMVPARRLLALGLGCGVTLAWAQSHPLVAAAPPASAAGAGGERGVAEWLPRMHDASRQRSYIGTFVVSTNGGAMSSARIWHTADGQLQVERVESLTGAPRSVFRRNEQVVTFLPEAHVVRTERRESLGLFTNLIKGPGGSVPDFYTARRVGADRVAGFETDVVQLQPRDALRYGLRIWSERKSGLVVKLQTLDQDGSVLEQSAFSELVLDAPVRADKLSQMMHATDGWRVEKSEVTRTSPEAEGWQMHEAVPGFHPLNCYKRPVAGAPGPEGTMQWVFSDGLAAVSLFLEPYDANHHAQEGATANGATQSLARRIQGNWWLTAVGEVPPATLRAFAQNLERRR</sequence>
<evidence type="ECO:0000256" key="4">
    <source>
        <dbReference type="ARBA" id="ARBA00022764"/>
    </source>
</evidence>
<dbReference type="EMBL" id="JADDOJ010000071">
    <property type="protein sequence ID" value="MBE7941956.1"/>
    <property type="molecule type" value="Genomic_DNA"/>
</dbReference>
<feature type="domain" description="MucB/RseB N-terminal" evidence="6">
    <location>
        <begin position="53"/>
        <end position="229"/>
    </location>
</feature>
<comment type="caution">
    <text evidence="8">The sequence shown here is derived from an EMBL/GenBank/DDBJ whole genome shotgun (WGS) entry which is preliminary data.</text>
</comment>
<dbReference type="Gene3D" id="2.50.20.10">
    <property type="entry name" value="Lipoprotein localisation LolA/LolB/LppX"/>
    <property type="match status" value="1"/>
</dbReference>
<dbReference type="InterPro" id="IPR033436">
    <property type="entry name" value="MucB/RseB_C"/>
</dbReference>
<dbReference type="PANTHER" id="PTHR38782:SF1">
    <property type="entry name" value="SIGMA-E FACTOR REGULATORY PROTEIN RSEB"/>
    <property type="match status" value="1"/>
</dbReference>
<dbReference type="PIRSF" id="PIRSF005427">
    <property type="entry name" value="RseB"/>
    <property type="match status" value="1"/>
</dbReference>
<evidence type="ECO:0000256" key="5">
    <source>
        <dbReference type="SAM" id="SignalP"/>
    </source>
</evidence>
<evidence type="ECO:0000256" key="2">
    <source>
        <dbReference type="ARBA" id="ARBA00008150"/>
    </source>
</evidence>
<dbReference type="Gene3D" id="3.30.200.100">
    <property type="entry name" value="MucB/RseB, C-terminal domain"/>
    <property type="match status" value="1"/>
</dbReference>
<keyword evidence="3 5" id="KW-0732">Signal</keyword>
<dbReference type="Pfam" id="PF17188">
    <property type="entry name" value="MucB_RseB_C"/>
    <property type="match status" value="1"/>
</dbReference>
<evidence type="ECO:0000313" key="9">
    <source>
        <dbReference type="Proteomes" id="UP000715965"/>
    </source>
</evidence>
<feature type="signal peptide" evidence="5">
    <location>
        <begin position="1"/>
        <end position="29"/>
    </location>
</feature>
<evidence type="ECO:0000256" key="1">
    <source>
        <dbReference type="ARBA" id="ARBA00004418"/>
    </source>
</evidence>
<keyword evidence="9" id="KW-1185">Reference proteome</keyword>
<dbReference type="InterPro" id="IPR033434">
    <property type="entry name" value="MucB/RseB_N"/>
</dbReference>
<evidence type="ECO:0000259" key="6">
    <source>
        <dbReference type="Pfam" id="PF03888"/>
    </source>
</evidence>
<dbReference type="PANTHER" id="PTHR38782">
    <property type="match status" value="1"/>
</dbReference>
<dbReference type="InterPro" id="IPR005588">
    <property type="entry name" value="MucB_RseB"/>
</dbReference>
<feature type="chain" id="PRO_5047249648" evidence="5">
    <location>
        <begin position="30"/>
        <end position="350"/>
    </location>
</feature>
<dbReference type="Pfam" id="PF03888">
    <property type="entry name" value="MucB_RseB"/>
    <property type="match status" value="1"/>
</dbReference>
<feature type="domain" description="MucB/RseB C-terminal" evidence="7">
    <location>
        <begin position="248"/>
        <end position="346"/>
    </location>
</feature>
<keyword evidence="4" id="KW-0574">Periplasm</keyword>
<dbReference type="InterPro" id="IPR038484">
    <property type="entry name" value="MucB/RseB_C_sf"/>
</dbReference>
<dbReference type="CDD" id="cd16327">
    <property type="entry name" value="RseB"/>
    <property type="match status" value="1"/>
</dbReference>
<name>A0ABR9SHW3_9BURK</name>
<reference evidence="8 9" key="1">
    <citation type="submission" date="2020-10" db="EMBL/GenBank/DDBJ databases">
        <title>Draft genome of Ramlibacter aquaticus LMG 30558.</title>
        <authorList>
            <person name="Props R."/>
        </authorList>
    </citation>
    <scope>NUCLEOTIDE SEQUENCE [LARGE SCALE GENOMIC DNA]</scope>
    <source>
        <strain evidence="8 9">LMG 30558</strain>
    </source>
</reference>
<evidence type="ECO:0000313" key="8">
    <source>
        <dbReference type="EMBL" id="MBE7941956.1"/>
    </source>
</evidence>
<dbReference type="Proteomes" id="UP000715965">
    <property type="component" value="Unassembled WGS sequence"/>
</dbReference>
<organism evidence="8 9">
    <name type="scientific">Ramlibacter aquaticus</name>
    <dbReference type="NCBI Taxonomy" id="2780094"/>
    <lineage>
        <taxon>Bacteria</taxon>
        <taxon>Pseudomonadati</taxon>
        <taxon>Pseudomonadota</taxon>
        <taxon>Betaproteobacteria</taxon>
        <taxon>Burkholderiales</taxon>
        <taxon>Comamonadaceae</taxon>
        <taxon>Ramlibacter</taxon>
    </lineage>
</organism>
<evidence type="ECO:0000256" key="3">
    <source>
        <dbReference type="ARBA" id="ARBA00022729"/>
    </source>
</evidence>